<dbReference type="PROSITE" id="PS51450">
    <property type="entry name" value="LRR"/>
    <property type="match status" value="1"/>
</dbReference>
<dbReference type="OrthoDB" id="73067at2759"/>
<dbReference type="GO" id="GO:0005737">
    <property type="term" value="C:cytoplasm"/>
    <property type="evidence" value="ECO:0007669"/>
    <property type="project" value="TreeGrafter"/>
</dbReference>
<feature type="region of interest" description="Disordered" evidence="4">
    <location>
        <begin position="912"/>
        <end position="934"/>
    </location>
</feature>
<dbReference type="InterPro" id="IPR003591">
    <property type="entry name" value="Leu-rich_rpt_typical-subtyp"/>
</dbReference>
<keyword evidence="2" id="KW-0677">Repeat</keyword>
<dbReference type="PANTHER" id="PTHR48051">
    <property type="match status" value="1"/>
</dbReference>
<feature type="coiled-coil region" evidence="3">
    <location>
        <begin position="542"/>
        <end position="643"/>
    </location>
</feature>
<feature type="compositionally biased region" description="Basic and acidic residues" evidence="4">
    <location>
        <begin position="657"/>
        <end position="691"/>
    </location>
</feature>
<evidence type="ECO:0000313" key="5">
    <source>
        <dbReference type="EMBL" id="KAF0711793.1"/>
    </source>
</evidence>
<evidence type="ECO:0000256" key="1">
    <source>
        <dbReference type="ARBA" id="ARBA00022614"/>
    </source>
</evidence>
<keyword evidence="7" id="KW-1185">Reference proteome</keyword>
<accession>A0A485KH73</accession>
<dbReference type="SMART" id="SM00369">
    <property type="entry name" value="LRR_TYP"/>
    <property type="match status" value="5"/>
</dbReference>
<dbReference type="InterPro" id="IPR050216">
    <property type="entry name" value="LRR_domain-containing"/>
</dbReference>
<sequence>MEQLKLLASQKAERDAWIQAKLQENKKLKEKEDARVADEARQTKERLWSPYGRAAHFTNELNIAWKGDLDIFHWNRVVPFRDLVALRVTGHNLVAVPPELPENLPALQVLVLISDSLETLPENIGLWTHLVEMDVTKNKLHSLPDSICDLTNLTFLNLSNNLLDALPDRFGQLWRLENVWVECNRLTQTPPTFGKLRCHGANLSANRFTSWSLSVPELCHLTTLTINLNNLTALPDDLCTLPSLTALSASNNSLTCLPEAFGTLTKLTSLRLDWNRIKELPYSFRHLHALVKIHMEHNPTTMPPPDVIYQGAAVVVPYMEQRYQAWLRQGRRKVVEQLQAVLAALHVEIDHALASNNAASSDWTDLLACFEAGGERVVRGTTLAFYALVLPSLSSTILPTVAAHWAAHPKHRPSEADVPVDFFDLPESILVDAITYYDDEYTCAMVPNETARFRRCACVDPETQTRRPCNRTPAPYQCERNDVALLRTKMVTKEEFKEMQSDSYLMARRERLANAMRAKCIAYINSDAGTVFFEETALKCAKDLMAARAARAKELKDKAKNEKVVANTRRKTLKKIETLHAKHSRRSLALGKTMEGLQKEVEMLEKQLRVAPPGHMQKLQARHAEVSKRIDQAKNELTQMEQDPKLKKLQQTVAKLDAKGGDDDDESRASEHESRKESSVQESRAVERDSSHDDEDEDEASDESDDEHSSQQVSSDAESGDEASVKGGSFMDGLGEIPGLEPVTNWIDAATAIIEGLMDRGPQKKTHVEELAHMYNEHLKDTYTKEKMSKVKNKVRNPWVERNAICPSKVVGPHQHLRVMNEWMDRMGHGNRVVFVAWRDYVRETVATRKTTTQKHLLDEQLAAQNRVAEIELGRLEAARWVKKVNPYTDEEYYQHMDTGIMSVMPPPYWDDIQDPATSSSSSSLTKLPPLNPR</sequence>
<keyword evidence="3" id="KW-0175">Coiled coil</keyword>
<evidence type="ECO:0000256" key="3">
    <source>
        <dbReference type="SAM" id="Coils"/>
    </source>
</evidence>
<dbReference type="EMBL" id="CAADRA010001505">
    <property type="protein sequence ID" value="VFT82132.1"/>
    <property type="molecule type" value="Genomic_DNA"/>
</dbReference>
<dbReference type="Proteomes" id="UP000332933">
    <property type="component" value="Unassembled WGS sequence"/>
</dbReference>
<dbReference type="Pfam" id="PF00560">
    <property type="entry name" value="LRR_1"/>
    <property type="match status" value="1"/>
</dbReference>
<feature type="region of interest" description="Disordered" evidence="4">
    <location>
        <begin position="657"/>
        <end position="740"/>
    </location>
</feature>
<dbReference type="InterPro" id="IPR032675">
    <property type="entry name" value="LRR_dom_sf"/>
</dbReference>
<organism evidence="6 7">
    <name type="scientific">Aphanomyces stellatus</name>
    <dbReference type="NCBI Taxonomy" id="120398"/>
    <lineage>
        <taxon>Eukaryota</taxon>
        <taxon>Sar</taxon>
        <taxon>Stramenopiles</taxon>
        <taxon>Oomycota</taxon>
        <taxon>Saprolegniomycetes</taxon>
        <taxon>Saprolegniales</taxon>
        <taxon>Verrucalvaceae</taxon>
        <taxon>Aphanomyces</taxon>
    </lineage>
</organism>
<evidence type="ECO:0000256" key="4">
    <source>
        <dbReference type="SAM" id="MobiDB-lite"/>
    </source>
</evidence>
<dbReference type="EMBL" id="VJMH01001504">
    <property type="protein sequence ID" value="KAF0711793.1"/>
    <property type="molecule type" value="Genomic_DNA"/>
</dbReference>
<dbReference type="PANTHER" id="PTHR48051:SF54">
    <property type="entry name" value="LEUCINE-RICH REPEAT-CONTAINING PROTEIN"/>
    <property type="match status" value="1"/>
</dbReference>
<name>A0A485KH73_9STRA</name>
<proteinExistence type="predicted"/>
<evidence type="ECO:0000313" key="7">
    <source>
        <dbReference type="Proteomes" id="UP000332933"/>
    </source>
</evidence>
<dbReference type="AlphaFoldDB" id="A0A485KH73"/>
<gene>
    <name evidence="6" type="primary">Aste57867_5051</name>
    <name evidence="5" type="ORF">As57867_005038</name>
    <name evidence="6" type="ORF">ASTE57867_5051</name>
</gene>
<feature type="compositionally biased region" description="Acidic residues" evidence="4">
    <location>
        <begin position="692"/>
        <end position="706"/>
    </location>
</feature>
<keyword evidence="1" id="KW-0433">Leucine-rich repeat</keyword>
<evidence type="ECO:0000313" key="6">
    <source>
        <dbReference type="EMBL" id="VFT82132.1"/>
    </source>
</evidence>
<evidence type="ECO:0000256" key="2">
    <source>
        <dbReference type="ARBA" id="ARBA00022737"/>
    </source>
</evidence>
<protein>
    <submittedName>
        <fullName evidence="6">Aste57867_5051 protein</fullName>
    </submittedName>
</protein>
<dbReference type="Gene3D" id="3.80.10.10">
    <property type="entry name" value="Ribonuclease Inhibitor"/>
    <property type="match status" value="2"/>
</dbReference>
<dbReference type="Pfam" id="PF13855">
    <property type="entry name" value="LRR_8"/>
    <property type="match status" value="1"/>
</dbReference>
<dbReference type="InterPro" id="IPR001611">
    <property type="entry name" value="Leu-rich_rpt"/>
</dbReference>
<reference evidence="5" key="2">
    <citation type="submission" date="2019-06" db="EMBL/GenBank/DDBJ databases">
        <title>Genomics analysis of Aphanomyces spp. identifies a new class of oomycete effector associated with host adaptation.</title>
        <authorList>
            <person name="Gaulin E."/>
        </authorList>
    </citation>
    <scope>NUCLEOTIDE SEQUENCE</scope>
    <source>
        <strain evidence="5">CBS 578.67</strain>
    </source>
</reference>
<reference evidence="6 7" key="1">
    <citation type="submission" date="2019-03" db="EMBL/GenBank/DDBJ databases">
        <authorList>
            <person name="Gaulin E."/>
            <person name="Dumas B."/>
        </authorList>
    </citation>
    <scope>NUCLEOTIDE SEQUENCE [LARGE SCALE GENOMIC DNA]</scope>
    <source>
        <strain evidence="6">CBS 568.67</strain>
    </source>
</reference>
<dbReference type="SMART" id="SM00364">
    <property type="entry name" value="LRR_BAC"/>
    <property type="match status" value="5"/>
</dbReference>
<dbReference type="SUPFAM" id="SSF52058">
    <property type="entry name" value="L domain-like"/>
    <property type="match status" value="1"/>
</dbReference>